<dbReference type="STRING" id="407821.A0A087UI62"/>
<dbReference type="Proteomes" id="UP000054359">
    <property type="component" value="Unassembled WGS sequence"/>
</dbReference>
<dbReference type="InterPro" id="IPR036397">
    <property type="entry name" value="RNaseH_sf"/>
</dbReference>
<feature type="region of interest" description="Disordered" evidence="1">
    <location>
        <begin position="1"/>
        <end position="20"/>
    </location>
</feature>
<organism evidence="2 3">
    <name type="scientific">Stegodyphus mimosarum</name>
    <name type="common">African social velvet spider</name>
    <dbReference type="NCBI Taxonomy" id="407821"/>
    <lineage>
        <taxon>Eukaryota</taxon>
        <taxon>Metazoa</taxon>
        <taxon>Ecdysozoa</taxon>
        <taxon>Arthropoda</taxon>
        <taxon>Chelicerata</taxon>
        <taxon>Arachnida</taxon>
        <taxon>Araneae</taxon>
        <taxon>Araneomorphae</taxon>
        <taxon>Entelegynae</taxon>
        <taxon>Eresoidea</taxon>
        <taxon>Eresidae</taxon>
        <taxon>Stegodyphus</taxon>
    </lineage>
</organism>
<evidence type="ECO:0000313" key="3">
    <source>
        <dbReference type="Proteomes" id="UP000054359"/>
    </source>
</evidence>
<accession>A0A087UI62</accession>
<dbReference type="OrthoDB" id="6435233at2759"/>
<dbReference type="AlphaFoldDB" id="A0A087UI62"/>
<sequence>MESHWETRGRAKSNRSGQMAKYPPLLQHPEGWCQHQLCVEGGLYARRPALCVPLTSRHRRDRLQWARHGYWTPDQWRAVLFMTESKFSQESNSRRYLIWREPAIRYHPSNILERDAYGRGNVCVWGGISLAGRTDLYVFPRGTVNAEIYRDDILDAYVPHMPGK</sequence>
<keyword evidence="3" id="KW-1185">Reference proteome</keyword>
<gene>
    <name evidence="2" type="ORF">X975_25581</name>
</gene>
<evidence type="ECO:0000256" key="1">
    <source>
        <dbReference type="SAM" id="MobiDB-lite"/>
    </source>
</evidence>
<dbReference type="EMBL" id="KK119907">
    <property type="protein sequence ID" value="KFM77051.1"/>
    <property type="molecule type" value="Genomic_DNA"/>
</dbReference>
<evidence type="ECO:0000313" key="2">
    <source>
        <dbReference type="EMBL" id="KFM77051.1"/>
    </source>
</evidence>
<dbReference type="GO" id="GO:0003676">
    <property type="term" value="F:nucleic acid binding"/>
    <property type="evidence" value="ECO:0007669"/>
    <property type="project" value="InterPro"/>
</dbReference>
<protein>
    <submittedName>
        <fullName evidence="2">Transposable element Tcb2 transposase</fullName>
    </submittedName>
</protein>
<proteinExistence type="predicted"/>
<feature type="non-terminal residue" evidence="2">
    <location>
        <position position="164"/>
    </location>
</feature>
<dbReference type="Gene3D" id="3.30.420.10">
    <property type="entry name" value="Ribonuclease H-like superfamily/Ribonuclease H"/>
    <property type="match status" value="1"/>
</dbReference>
<reference evidence="2 3" key="1">
    <citation type="submission" date="2013-11" db="EMBL/GenBank/DDBJ databases">
        <title>Genome sequencing of Stegodyphus mimosarum.</title>
        <authorList>
            <person name="Bechsgaard J."/>
        </authorList>
    </citation>
    <scope>NUCLEOTIDE SEQUENCE [LARGE SCALE GENOMIC DNA]</scope>
</reference>
<name>A0A087UI62_STEMI</name>